<accession>A0A7S3JKW8</accession>
<proteinExistence type="predicted"/>
<evidence type="ECO:0000256" key="1">
    <source>
        <dbReference type="SAM" id="MobiDB-lite"/>
    </source>
</evidence>
<gene>
    <name evidence="2" type="ORF">EHAR0213_LOCUS15016</name>
</gene>
<evidence type="ECO:0000313" key="2">
    <source>
        <dbReference type="EMBL" id="CAE0356099.1"/>
    </source>
</evidence>
<sequence>MNDNNMKDLQHSKAQNKVNTKNARNERLYLNNSMTNKKFDHNQPTQIKRNQQHKTPGPVSRQKAHKKNQLQVVWEDAKEATQEEYRTNLKDLINPISSQRLSGMASSKLAESSQRTILKGPSIEIINIKKHRYDTKDDYE</sequence>
<feature type="compositionally biased region" description="Polar residues" evidence="1">
    <location>
        <begin position="12"/>
        <end position="22"/>
    </location>
</feature>
<name>A0A7S3JKW8_9SPIT</name>
<reference evidence="2" key="1">
    <citation type="submission" date="2021-01" db="EMBL/GenBank/DDBJ databases">
        <authorList>
            <person name="Corre E."/>
            <person name="Pelletier E."/>
            <person name="Niang G."/>
            <person name="Scheremetjew M."/>
            <person name="Finn R."/>
            <person name="Kale V."/>
            <person name="Holt S."/>
            <person name="Cochrane G."/>
            <person name="Meng A."/>
            <person name="Brown T."/>
            <person name="Cohen L."/>
        </authorList>
    </citation>
    <scope>NUCLEOTIDE SEQUENCE</scope>
    <source>
        <strain evidence="2">FSP1.4</strain>
    </source>
</reference>
<dbReference type="EMBL" id="HBII01035747">
    <property type="protein sequence ID" value="CAE0356099.1"/>
    <property type="molecule type" value="Transcribed_RNA"/>
</dbReference>
<organism evidence="2">
    <name type="scientific">Euplotes harpa</name>
    <dbReference type="NCBI Taxonomy" id="151035"/>
    <lineage>
        <taxon>Eukaryota</taxon>
        <taxon>Sar</taxon>
        <taxon>Alveolata</taxon>
        <taxon>Ciliophora</taxon>
        <taxon>Intramacronucleata</taxon>
        <taxon>Spirotrichea</taxon>
        <taxon>Hypotrichia</taxon>
        <taxon>Euplotida</taxon>
        <taxon>Euplotidae</taxon>
        <taxon>Euplotes</taxon>
    </lineage>
</organism>
<feature type="compositionally biased region" description="Polar residues" evidence="1">
    <location>
        <begin position="30"/>
        <end position="49"/>
    </location>
</feature>
<feature type="region of interest" description="Disordered" evidence="1">
    <location>
        <begin position="1"/>
        <end position="69"/>
    </location>
</feature>
<dbReference type="AlphaFoldDB" id="A0A7S3JKW8"/>
<feature type="compositionally biased region" description="Basic and acidic residues" evidence="1">
    <location>
        <begin position="1"/>
        <end position="11"/>
    </location>
</feature>
<protein>
    <submittedName>
        <fullName evidence="2">Uncharacterized protein</fullName>
    </submittedName>
</protein>